<keyword evidence="1" id="KW-0175">Coiled coil</keyword>
<evidence type="ECO:0000259" key="3">
    <source>
        <dbReference type="Pfam" id="PF12550"/>
    </source>
</evidence>
<comment type="caution">
    <text evidence="4">The sequence shown here is derived from an EMBL/GenBank/DDBJ whole genome shotgun (WGS) entry which is preliminary data.</text>
</comment>
<feature type="region of interest" description="Disordered" evidence="2">
    <location>
        <begin position="69"/>
        <end position="123"/>
    </location>
</feature>
<dbReference type="InterPro" id="IPR022210">
    <property type="entry name" value="TF_GCR1-like"/>
</dbReference>
<feature type="region of interest" description="Disordered" evidence="2">
    <location>
        <begin position="266"/>
        <end position="347"/>
    </location>
</feature>
<feature type="compositionally biased region" description="Polar residues" evidence="2">
    <location>
        <begin position="335"/>
        <end position="347"/>
    </location>
</feature>
<feature type="compositionally biased region" description="Polar residues" evidence="2">
    <location>
        <begin position="85"/>
        <end position="97"/>
    </location>
</feature>
<reference evidence="4 5" key="1">
    <citation type="submission" date="2015-12" db="EMBL/GenBank/DDBJ databases">
        <title>Draft genome sequence of Moniliophthora roreri, the causal agent of frosty pod rot of cacao.</title>
        <authorList>
            <person name="Aime M.C."/>
            <person name="Diaz-Valderrama J.R."/>
            <person name="Kijpornyongpan T."/>
            <person name="Phillips-Mora W."/>
        </authorList>
    </citation>
    <scope>NUCLEOTIDE SEQUENCE [LARGE SCALE GENOMIC DNA]</scope>
    <source>
        <strain evidence="4 5">MCA 2952</strain>
    </source>
</reference>
<feature type="region of interest" description="Disordered" evidence="2">
    <location>
        <begin position="1"/>
        <end position="57"/>
    </location>
</feature>
<name>A0A0W0FWF3_MONRR</name>
<feature type="compositionally biased region" description="Low complexity" evidence="2">
    <location>
        <begin position="312"/>
        <end position="328"/>
    </location>
</feature>
<feature type="compositionally biased region" description="Polar residues" evidence="2">
    <location>
        <begin position="40"/>
        <end position="57"/>
    </location>
</feature>
<gene>
    <name evidence="4" type="ORF">WG66_6840</name>
</gene>
<feature type="region of interest" description="Disordered" evidence="2">
    <location>
        <begin position="363"/>
        <end position="391"/>
    </location>
</feature>
<dbReference type="Proteomes" id="UP000054988">
    <property type="component" value="Unassembled WGS sequence"/>
</dbReference>
<feature type="compositionally biased region" description="Low complexity" evidence="2">
    <location>
        <begin position="103"/>
        <end position="116"/>
    </location>
</feature>
<evidence type="ECO:0000313" key="5">
    <source>
        <dbReference type="Proteomes" id="UP000054988"/>
    </source>
</evidence>
<organism evidence="4 5">
    <name type="scientific">Moniliophthora roreri</name>
    <name type="common">Frosty pod rot fungus</name>
    <name type="synonym">Monilia roreri</name>
    <dbReference type="NCBI Taxonomy" id="221103"/>
    <lineage>
        <taxon>Eukaryota</taxon>
        <taxon>Fungi</taxon>
        <taxon>Dikarya</taxon>
        <taxon>Basidiomycota</taxon>
        <taxon>Agaricomycotina</taxon>
        <taxon>Agaricomycetes</taxon>
        <taxon>Agaricomycetidae</taxon>
        <taxon>Agaricales</taxon>
        <taxon>Marasmiineae</taxon>
        <taxon>Marasmiaceae</taxon>
        <taxon>Moniliophthora</taxon>
    </lineage>
</organism>
<dbReference type="EMBL" id="LATX01001568">
    <property type="protein sequence ID" value="KTB40592.1"/>
    <property type="molecule type" value="Genomic_DNA"/>
</dbReference>
<evidence type="ECO:0000256" key="1">
    <source>
        <dbReference type="SAM" id="Coils"/>
    </source>
</evidence>
<evidence type="ECO:0000313" key="4">
    <source>
        <dbReference type="EMBL" id="KTB40592.1"/>
    </source>
</evidence>
<feature type="domain" description="Transcription activator GCR1-like" evidence="3">
    <location>
        <begin position="463"/>
        <end position="529"/>
    </location>
</feature>
<dbReference type="AlphaFoldDB" id="A0A0W0FWF3"/>
<sequence>MGNNKHPRSPSPPVGLPPAQRRKVRDSETASLDSPRRMPTNESIKTPTSPLKPFSSSGELFFESHLEGTIDSTEESTRVSGMSKALTQSGTMSSSHEQMMPFSNPSPSNPAASISAPPRPSLTLPIPVMPDSISAPPSKSSTSIPHPAGIFTAMEDHLRTLNLYTETRKAELQFVEESLGRKTSELHEIEAAVATKTVELRDLTLQIAEQKEILEQLNRERDGVKEKMRIEMNELLEAYERDLGRFMDRSKEMIGVRFKERIDSLGKERPNSTVSASQDEFVDLEGAKTTIPREEEPVEDSVKNTASSSQDQAFASEEPEQASSSQQEIGELESASESPQRTVQPSTENVLIEIEEDAVELVPKVEGRDSIGLGSPLTEEDEAENLNKNDSRSETVDPWFFYFQGETEVEIEEFSEAQCKSMDCIKALIGQEKAAKHREWEWTGEEEWLPRYIFRHMKDLSRWDIWAEFEYGFNGNLPVKLLYEHWSDKWLSDTKDAKKARDRKRFYDLVEGLKIEQGWTTKEAFGFLDVCYPITGKKDWKDKCSTVGKFITWIATDKTNAVKELREKAEDYRPEK</sequence>
<evidence type="ECO:0000256" key="2">
    <source>
        <dbReference type="SAM" id="MobiDB-lite"/>
    </source>
</evidence>
<accession>A0A0W0FWF3</accession>
<proteinExistence type="predicted"/>
<dbReference type="Pfam" id="PF12550">
    <property type="entry name" value="GCR1_C"/>
    <property type="match status" value="1"/>
</dbReference>
<feature type="coiled-coil region" evidence="1">
    <location>
        <begin position="200"/>
        <end position="234"/>
    </location>
</feature>
<protein>
    <recommendedName>
        <fullName evidence="3">Transcription activator GCR1-like domain-containing protein</fullName>
    </recommendedName>
</protein>